<sequence length="151" mass="17212">MLTKIDNDNLKITLRKHQNENIDADQPSCSKFDDKSESVEILSPDLDSISNKSLTLLYDLARNMSLKSPTFNYSVLNSNDSTAKHFIQQIGSKGQIHRVECTLFIEQQNTPEHFLYSMKTVGFSLTQRMAKQIAAFICLLRLGVEPPRFDQ</sequence>
<accession>A0A1Y3B0M6</accession>
<proteinExistence type="predicted"/>
<gene>
    <name evidence="1" type="ORF">BLA29_011820</name>
</gene>
<feature type="non-terminal residue" evidence="1">
    <location>
        <position position="151"/>
    </location>
</feature>
<dbReference type="AlphaFoldDB" id="A0A1Y3B0M6"/>
<dbReference type="OrthoDB" id="10056847at2759"/>
<name>A0A1Y3B0M6_EURMA</name>
<organism evidence="1 2">
    <name type="scientific">Euroglyphus maynei</name>
    <name type="common">Mayne's house dust mite</name>
    <dbReference type="NCBI Taxonomy" id="6958"/>
    <lineage>
        <taxon>Eukaryota</taxon>
        <taxon>Metazoa</taxon>
        <taxon>Ecdysozoa</taxon>
        <taxon>Arthropoda</taxon>
        <taxon>Chelicerata</taxon>
        <taxon>Arachnida</taxon>
        <taxon>Acari</taxon>
        <taxon>Acariformes</taxon>
        <taxon>Sarcoptiformes</taxon>
        <taxon>Astigmata</taxon>
        <taxon>Psoroptidia</taxon>
        <taxon>Analgoidea</taxon>
        <taxon>Pyroglyphidae</taxon>
        <taxon>Pyroglyphinae</taxon>
        <taxon>Euroglyphus</taxon>
    </lineage>
</organism>
<keyword evidence="2" id="KW-1185">Reference proteome</keyword>
<comment type="caution">
    <text evidence="1">The sequence shown here is derived from an EMBL/GenBank/DDBJ whole genome shotgun (WGS) entry which is preliminary data.</text>
</comment>
<dbReference type="EMBL" id="MUJZ01054107">
    <property type="protein sequence ID" value="OTF72905.1"/>
    <property type="molecule type" value="Genomic_DNA"/>
</dbReference>
<dbReference type="Proteomes" id="UP000194236">
    <property type="component" value="Unassembled WGS sequence"/>
</dbReference>
<evidence type="ECO:0000313" key="2">
    <source>
        <dbReference type="Proteomes" id="UP000194236"/>
    </source>
</evidence>
<evidence type="ECO:0000313" key="1">
    <source>
        <dbReference type="EMBL" id="OTF72905.1"/>
    </source>
</evidence>
<reference evidence="1 2" key="1">
    <citation type="submission" date="2017-03" db="EMBL/GenBank/DDBJ databases">
        <title>Genome Survey of Euroglyphus maynei.</title>
        <authorList>
            <person name="Arlian L.G."/>
            <person name="Morgan M.S."/>
            <person name="Rider S.D."/>
        </authorList>
    </citation>
    <scope>NUCLEOTIDE SEQUENCE [LARGE SCALE GENOMIC DNA]</scope>
    <source>
        <strain evidence="1">Arlian Lab</strain>
        <tissue evidence="1">Whole body</tissue>
    </source>
</reference>
<protein>
    <submittedName>
        <fullName evidence="1">Uncharacterized protein</fullName>
    </submittedName>
</protein>